<dbReference type="OMA" id="GSRYGCE"/>
<dbReference type="eggNOG" id="ENOG502S1Z8">
    <property type="taxonomic scope" value="Eukaryota"/>
</dbReference>
<dbReference type="Gramene" id="ESR43252">
    <property type="protein sequence ID" value="ESR43252"/>
    <property type="gene ID" value="CICLE_v10012921mg"/>
</dbReference>
<dbReference type="InParanoid" id="V4SRC8"/>
<reference evidence="2 3" key="1">
    <citation type="submission" date="2013-10" db="EMBL/GenBank/DDBJ databases">
        <authorList>
            <consortium name="International Citrus Genome Consortium"/>
            <person name="Jenkins J."/>
            <person name="Schmutz J."/>
            <person name="Prochnik S."/>
            <person name="Rokhsar D."/>
            <person name="Gmitter F."/>
            <person name="Ollitrault P."/>
            <person name="Machado M."/>
            <person name="Talon M."/>
            <person name="Wincker P."/>
            <person name="Jaillon O."/>
            <person name="Morgante M."/>
        </authorList>
    </citation>
    <scope>NUCLEOTIDE SEQUENCE</scope>
    <source>
        <strain evidence="3">cv. Clemenules</strain>
    </source>
</reference>
<dbReference type="AlphaFoldDB" id="V4SRC8"/>
<organism evidence="2 3">
    <name type="scientific">Citrus clementina</name>
    <name type="common">Clementine</name>
    <name type="synonym">Citrus deliciosa x Citrus sinensis</name>
    <dbReference type="NCBI Taxonomy" id="85681"/>
    <lineage>
        <taxon>Eukaryota</taxon>
        <taxon>Viridiplantae</taxon>
        <taxon>Streptophyta</taxon>
        <taxon>Embryophyta</taxon>
        <taxon>Tracheophyta</taxon>
        <taxon>Spermatophyta</taxon>
        <taxon>Magnoliopsida</taxon>
        <taxon>eudicotyledons</taxon>
        <taxon>Gunneridae</taxon>
        <taxon>Pentapetalae</taxon>
        <taxon>rosids</taxon>
        <taxon>malvids</taxon>
        <taxon>Sapindales</taxon>
        <taxon>Rutaceae</taxon>
        <taxon>Aurantioideae</taxon>
        <taxon>Citrus</taxon>
    </lineage>
</organism>
<dbReference type="FunCoup" id="V4SRC8">
    <property type="interactions" value="232"/>
</dbReference>
<dbReference type="OrthoDB" id="695262at2759"/>
<evidence type="ECO:0000313" key="3">
    <source>
        <dbReference type="Proteomes" id="UP000030687"/>
    </source>
</evidence>
<protein>
    <submittedName>
        <fullName evidence="2">Uncharacterized protein</fullName>
    </submittedName>
</protein>
<dbReference type="PANTHER" id="PTHR33264:SF8">
    <property type="entry name" value="EXPRESSED PROTEIN"/>
    <property type="match status" value="1"/>
</dbReference>
<feature type="compositionally biased region" description="Low complexity" evidence="1">
    <location>
        <begin position="21"/>
        <end position="37"/>
    </location>
</feature>
<evidence type="ECO:0000256" key="1">
    <source>
        <dbReference type="SAM" id="MobiDB-lite"/>
    </source>
</evidence>
<sequence>MSRQIVLRSPTVNKRQPLLLSSSGSSTSSSNGSKSTRSGGGSGSSFAEVAGGTTAECAAVCCCCPCGLVNLLVMAIYKLPAGLCRKAWKEKRKQQLIKKGLLPKRKRSKCKCGCDDLEMQIHPVVDLQNCLTDRAMNSDESERRVVELEKEMWERFYSAGFWRTASQRQRETTS</sequence>
<gene>
    <name evidence="2" type="ORF">CICLE_v10012921mg</name>
</gene>
<proteinExistence type="predicted"/>
<evidence type="ECO:0000313" key="2">
    <source>
        <dbReference type="EMBL" id="ESR43252.1"/>
    </source>
</evidence>
<dbReference type="Proteomes" id="UP000030687">
    <property type="component" value="Unassembled WGS sequence"/>
</dbReference>
<dbReference type="STRING" id="85681.V4SRC8"/>
<accession>V4SRC8</accession>
<dbReference type="EMBL" id="KI536861">
    <property type="protein sequence ID" value="ESR43252.1"/>
    <property type="molecule type" value="Genomic_DNA"/>
</dbReference>
<name>V4SRC8_CITCL</name>
<keyword evidence="3" id="KW-1185">Reference proteome</keyword>
<feature type="region of interest" description="Disordered" evidence="1">
    <location>
        <begin position="17"/>
        <end position="45"/>
    </location>
</feature>
<dbReference type="KEGG" id="cic:CICLE_v10012921mg"/>
<dbReference type="PANTHER" id="PTHR33264">
    <property type="entry name" value="EXPRESSED PROTEIN"/>
    <property type="match status" value="1"/>
</dbReference>